<organism evidence="2">
    <name type="scientific">Brassica oleracea</name>
    <name type="common">Wild cabbage</name>
    <dbReference type="NCBI Taxonomy" id="3712"/>
    <lineage>
        <taxon>Eukaryota</taxon>
        <taxon>Viridiplantae</taxon>
        <taxon>Streptophyta</taxon>
        <taxon>Embryophyta</taxon>
        <taxon>Tracheophyta</taxon>
        <taxon>Spermatophyta</taxon>
        <taxon>Magnoliopsida</taxon>
        <taxon>eudicotyledons</taxon>
        <taxon>Gunneridae</taxon>
        <taxon>Pentapetalae</taxon>
        <taxon>rosids</taxon>
        <taxon>malvids</taxon>
        <taxon>Brassicales</taxon>
        <taxon>Brassicaceae</taxon>
        <taxon>Brassiceae</taxon>
        <taxon>Brassica</taxon>
    </lineage>
</organism>
<feature type="compositionally biased region" description="Polar residues" evidence="1">
    <location>
        <begin position="23"/>
        <end position="32"/>
    </location>
</feature>
<dbReference type="PANTHER" id="PTHR11654">
    <property type="entry name" value="OLIGOPEPTIDE TRANSPORTER-RELATED"/>
    <property type="match status" value="1"/>
</dbReference>
<dbReference type="AlphaFoldDB" id="A0A3P6FXP4"/>
<dbReference type="InterPro" id="IPR036259">
    <property type="entry name" value="MFS_trans_sf"/>
</dbReference>
<name>A0A3P6FXP4_BRAOL</name>
<sequence length="102" mass="11309">MANSTTQSANTKATKLSPHRTPSDNASECSSTPNMAGLQDFFYDQIPSELRSVGMAVNFLSSYMISVIDRVTSRSGQTSWFDNDLNKAHLDYFYWLLATGLS</sequence>
<gene>
    <name evidence="2" type="ORF">BOLC6T38620H</name>
</gene>
<dbReference type="EMBL" id="LR031880">
    <property type="protein sequence ID" value="VDD63167.1"/>
    <property type="molecule type" value="Genomic_DNA"/>
</dbReference>
<feature type="region of interest" description="Disordered" evidence="1">
    <location>
        <begin position="1"/>
        <end position="32"/>
    </location>
</feature>
<evidence type="ECO:0000256" key="1">
    <source>
        <dbReference type="SAM" id="MobiDB-lite"/>
    </source>
</evidence>
<evidence type="ECO:0000313" key="2">
    <source>
        <dbReference type="EMBL" id="VDD63167.1"/>
    </source>
</evidence>
<proteinExistence type="predicted"/>
<reference evidence="2" key="1">
    <citation type="submission" date="2018-11" db="EMBL/GenBank/DDBJ databases">
        <authorList>
            <consortium name="Genoscope - CEA"/>
            <person name="William W."/>
        </authorList>
    </citation>
    <scope>NUCLEOTIDE SEQUENCE</scope>
</reference>
<protein>
    <submittedName>
        <fullName evidence="2">Uncharacterized protein</fullName>
    </submittedName>
</protein>
<feature type="compositionally biased region" description="Polar residues" evidence="1">
    <location>
        <begin position="1"/>
        <end position="14"/>
    </location>
</feature>
<accession>A0A3P6FXP4</accession>
<dbReference type="Gene3D" id="1.20.1250.20">
    <property type="entry name" value="MFS general substrate transporter like domains"/>
    <property type="match status" value="1"/>
</dbReference>